<reference evidence="7 8" key="1">
    <citation type="submission" date="2017-03" db="EMBL/GenBank/DDBJ databases">
        <title>Pseudomonas azotoformans: Salt tolerant bacteria having multiple plant growth promoting attributes.</title>
        <authorList>
            <person name="Srivastava A.K."/>
            <person name="Sharma A."/>
            <person name="Srivastava A.K."/>
            <person name="Jamali H."/>
            <person name="Yadav J."/>
            <person name="Srivastava R."/>
            <person name="Kashyap P.L."/>
            <person name="Chakdar H."/>
            <person name="Saxena A.K."/>
        </authorList>
    </citation>
    <scope>NUCLEOTIDE SEQUENCE [LARGE SCALE GENOMIC DNA]</scope>
    <source>
        <strain evidence="7 8">SC 14</strain>
    </source>
</reference>
<keyword evidence="3" id="KW-0285">Flavoprotein</keyword>
<dbReference type="InterPro" id="IPR029479">
    <property type="entry name" value="Nitroreductase"/>
</dbReference>
<dbReference type="Gene3D" id="3.40.109.10">
    <property type="entry name" value="NADH Oxidase"/>
    <property type="match status" value="1"/>
</dbReference>
<dbReference type="PANTHER" id="PTHR43673">
    <property type="entry name" value="NAD(P)H NITROREDUCTASE YDGI-RELATED"/>
    <property type="match status" value="1"/>
</dbReference>
<dbReference type="InterPro" id="IPR000415">
    <property type="entry name" value="Nitroreductase-like"/>
</dbReference>
<feature type="domain" description="Nitroreductase" evidence="6">
    <location>
        <begin position="189"/>
        <end position="277"/>
    </location>
</feature>
<protein>
    <recommendedName>
        <fullName evidence="6">Nitroreductase domain-containing protein</fullName>
    </recommendedName>
</protein>
<dbReference type="GO" id="GO:0016491">
    <property type="term" value="F:oxidoreductase activity"/>
    <property type="evidence" value="ECO:0007669"/>
    <property type="project" value="UniProtKB-KW"/>
</dbReference>
<comment type="similarity">
    <text evidence="2">Belongs to the nitroreductase family.</text>
</comment>
<comment type="cofactor">
    <cofactor evidence="1">
        <name>FMN</name>
        <dbReference type="ChEBI" id="CHEBI:58210"/>
    </cofactor>
</comment>
<sequence>MHLHLRYSFSDRSPGTDREKLKYYLAKHCHIVEKGLALPAPRPAFGQPKIIDLIEKTRDYEILFGKDDITKVVRDTIREYISFHDDKKVTLPNEFLDTLSKFVSEAFPQEKGGLKKLEKKMWGEFSLKSYEKFVSHRHSVRNFSNAPVDDEVIIKSISTSLNTPSVCNRQGWMIHYYNNKLAIRNLLSYQNGNSGFMESIDKLLIITGNTKAFTRYEHNQQFVDGGLLSMNLMLALHSAGLGSCPLNTCMPFYKEEKLKKAAKIPNHEKLIMMIAVGNLKDSFSVAQSEKYQIEQVLRVH</sequence>
<dbReference type="Proteomes" id="UP000290481">
    <property type="component" value="Unassembled WGS sequence"/>
</dbReference>
<feature type="domain" description="Nitroreductase" evidence="6">
    <location>
        <begin position="135"/>
        <end position="181"/>
    </location>
</feature>
<evidence type="ECO:0000259" key="6">
    <source>
        <dbReference type="Pfam" id="PF00881"/>
    </source>
</evidence>
<dbReference type="AlphaFoldDB" id="A0A4Q0HD10"/>
<evidence type="ECO:0000313" key="7">
    <source>
        <dbReference type="EMBL" id="RXE46252.1"/>
    </source>
</evidence>
<accession>A0A4Q0HD10</accession>
<keyword evidence="5" id="KW-0560">Oxidoreductase</keyword>
<evidence type="ECO:0000256" key="3">
    <source>
        <dbReference type="ARBA" id="ARBA00022630"/>
    </source>
</evidence>
<dbReference type="EMBL" id="MZZJ01000020">
    <property type="protein sequence ID" value="RXE46252.1"/>
    <property type="molecule type" value="Genomic_DNA"/>
</dbReference>
<proteinExistence type="inferred from homology"/>
<evidence type="ECO:0000256" key="5">
    <source>
        <dbReference type="ARBA" id="ARBA00023002"/>
    </source>
</evidence>
<evidence type="ECO:0000256" key="2">
    <source>
        <dbReference type="ARBA" id="ARBA00007118"/>
    </source>
</evidence>
<dbReference type="SUPFAM" id="SSF55469">
    <property type="entry name" value="FMN-dependent nitroreductase-like"/>
    <property type="match status" value="1"/>
</dbReference>
<evidence type="ECO:0000256" key="4">
    <source>
        <dbReference type="ARBA" id="ARBA00022643"/>
    </source>
</evidence>
<organism evidence="7 8">
    <name type="scientific">Pseudomonas azotoformans</name>
    <dbReference type="NCBI Taxonomy" id="47878"/>
    <lineage>
        <taxon>Bacteria</taxon>
        <taxon>Pseudomonadati</taxon>
        <taxon>Pseudomonadota</taxon>
        <taxon>Gammaproteobacteria</taxon>
        <taxon>Pseudomonadales</taxon>
        <taxon>Pseudomonadaceae</taxon>
        <taxon>Pseudomonas</taxon>
    </lineage>
</organism>
<evidence type="ECO:0000313" key="8">
    <source>
        <dbReference type="Proteomes" id="UP000290481"/>
    </source>
</evidence>
<evidence type="ECO:0000256" key="1">
    <source>
        <dbReference type="ARBA" id="ARBA00001917"/>
    </source>
</evidence>
<comment type="caution">
    <text evidence="7">The sequence shown here is derived from an EMBL/GenBank/DDBJ whole genome shotgun (WGS) entry which is preliminary data.</text>
</comment>
<dbReference type="PANTHER" id="PTHR43673:SF2">
    <property type="entry name" value="NITROREDUCTASE"/>
    <property type="match status" value="1"/>
</dbReference>
<gene>
    <name evidence="7" type="ORF">B4O85_28930</name>
</gene>
<keyword evidence="4" id="KW-0288">FMN</keyword>
<dbReference type="Pfam" id="PF00881">
    <property type="entry name" value="Nitroreductase"/>
    <property type="match status" value="2"/>
</dbReference>
<name>A0A4Q0HD10_PSEAZ</name>